<name>A0A9W8CS67_9FUNG</name>
<keyword evidence="3" id="KW-1185">Reference proteome</keyword>
<feature type="compositionally biased region" description="Acidic residues" evidence="1">
    <location>
        <begin position="52"/>
        <end position="69"/>
    </location>
</feature>
<feature type="compositionally biased region" description="Basic and acidic residues" evidence="1">
    <location>
        <begin position="1"/>
        <end position="15"/>
    </location>
</feature>
<dbReference type="Proteomes" id="UP001149813">
    <property type="component" value="Unassembled WGS sequence"/>
</dbReference>
<gene>
    <name evidence="2" type="ORF">LPJ53_003231</name>
</gene>
<dbReference type="EMBL" id="JANBOJ010000117">
    <property type="protein sequence ID" value="KAJ1722321.1"/>
    <property type="molecule type" value="Genomic_DNA"/>
</dbReference>
<feature type="region of interest" description="Disordered" evidence="1">
    <location>
        <begin position="1"/>
        <end position="105"/>
    </location>
</feature>
<comment type="caution">
    <text evidence="2">The sequence shown here is derived from an EMBL/GenBank/DDBJ whole genome shotgun (WGS) entry which is preliminary data.</text>
</comment>
<feature type="non-terminal residue" evidence="2">
    <location>
        <position position="1"/>
    </location>
</feature>
<sequence length="105" mass="11680">DKSTKHSQHSKEALTKAHKRRPLLYMNFAGESAENPDEMSDLASLLNNAEDSSGDDDDDDNINGEDDDHNENGSGGDDDLESDLSGDEADELLKWYDDNYIETED</sequence>
<reference evidence="2" key="1">
    <citation type="submission" date="2022-07" db="EMBL/GenBank/DDBJ databases">
        <title>Phylogenomic reconstructions and comparative analyses of Kickxellomycotina fungi.</title>
        <authorList>
            <person name="Reynolds N.K."/>
            <person name="Stajich J.E."/>
            <person name="Barry K."/>
            <person name="Grigoriev I.V."/>
            <person name="Crous P."/>
            <person name="Smith M.E."/>
        </authorList>
    </citation>
    <scope>NUCLEOTIDE SEQUENCE</scope>
    <source>
        <strain evidence="2">NBRC 32514</strain>
    </source>
</reference>
<evidence type="ECO:0000313" key="2">
    <source>
        <dbReference type="EMBL" id="KAJ1722321.1"/>
    </source>
</evidence>
<proteinExistence type="predicted"/>
<dbReference type="AlphaFoldDB" id="A0A9W8CS67"/>
<protein>
    <submittedName>
        <fullName evidence="2">Uncharacterized protein</fullName>
    </submittedName>
</protein>
<evidence type="ECO:0000313" key="3">
    <source>
        <dbReference type="Proteomes" id="UP001149813"/>
    </source>
</evidence>
<feature type="compositionally biased region" description="Acidic residues" evidence="1">
    <location>
        <begin position="76"/>
        <end position="90"/>
    </location>
</feature>
<organism evidence="2 3">
    <name type="scientific">Coemansia erecta</name>
    <dbReference type="NCBI Taxonomy" id="147472"/>
    <lineage>
        <taxon>Eukaryota</taxon>
        <taxon>Fungi</taxon>
        <taxon>Fungi incertae sedis</taxon>
        <taxon>Zoopagomycota</taxon>
        <taxon>Kickxellomycotina</taxon>
        <taxon>Kickxellomycetes</taxon>
        <taxon>Kickxellales</taxon>
        <taxon>Kickxellaceae</taxon>
        <taxon>Coemansia</taxon>
    </lineage>
</organism>
<accession>A0A9W8CS67</accession>
<evidence type="ECO:0000256" key="1">
    <source>
        <dbReference type="SAM" id="MobiDB-lite"/>
    </source>
</evidence>